<dbReference type="GO" id="GO:0003735">
    <property type="term" value="F:structural constituent of ribosome"/>
    <property type="evidence" value="ECO:0007669"/>
    <property type="project" value="InterPro"/>
</dbReference>
<evidence type="ECO:0000313" key="5">
    <source>
        <dbReference type="EMBL" id="ARW63988.1"/>
    </source>
</evidence>
<reference evidence="5" key="1">
    <citation type="journal article" date="2017" name="J. Phycol.">
        <title>Analysis of chloroplast genomes and a supermatrix inform reclassification of the Rhodomelaceae (Rhodophyta).</title>
        <authorList>
            <person name="Diaz-Tapia P."/>
            <person name="Maggs C.A."/>
            <person name="West J.A."/>
            <person name="Verbruggen H."/>
        </authorList>
    </citation>
    <scope>NUCLEOTIDE SEQUENCE</scope>
    <source>
        <strain evidence="5">PD644</strain>
    </source>
</reference>
<accession>A0A1Z1MD33</accession>
<dbReference type="InterPro" id="IPR001854">
    <property type="entry name" value="Ribosomal_uL29"/>
</dbReference>
<dbReference type="GO" id="GO:0009507">
    <property type="term" value="C:chloroplast"/>
    <property type="evidence" value="ECO:0007669"/>
    <property type="project" value="UniProtKB-SubCell"/>
</dbReference>
<geneLocation type="chloroplast" evidence="5"/>
<keyword evidence="3 4" id="KW-0687">Ribonucleoprotein</keyword>
<dbReference type="GO" id="GO:0006412">
    <property type="term" value="P:translation"/>
    <property type="evidence" value="ECO:0007669"/>
    <property type="project" value="UniProtKB-UniRule"/>
</dbReference>
<keyword evidence="2 4" id="KW-0689">Ribosomal protein</keyword>
<dbReference type="Gene3D" id="1.10.287.310">
    <property type="match status" value="1"/>
</dbReference>
<dbReference type="RefSeq" id="YP_009395220.1">
    <property type="nucleotide sequence ID" value="NC_035276.1"/>
</dbReference>
<proteinExistence type="inferred from homology"/>
<dbReference type="GO" id="GO:1990904">
    <property type="term" value="C:ribonucleoprotein complex"/>
    <property type="evidence" value="ECO:0007669"/>
    <property type="project" value="UniProtKB-KW"/>
</dbReference>
<comment type="similarity">
    <text evidence="1 4">Belongs to the universal ribosomal protein uL29 family.</text>
</comment>
<dbReference type="InterPro" id="IPR036049">
    <property type="entry name" value="Ribosomal_uL29_sf"/>
</dbReference>
<dbReference type="NCBIfam" id="TIGR00012">
    <property type="entry name" value="L29"/>
    <property type="match status" value="1"/>
</dbReference>
<evidence type="ECO:0000256" key="4">
    <source>
        <dbReference type="HAMAP-Rule" id="MF_00374"/>
    </source>
</evidence>
<dbReference type="GO" id="GO:0005840">
    <property type="term" value="C:ribosome"/>
    <property type="evidence" value="ECO:0007669"/>
    <property type="project" value="UniProtKB-KW"/>
</dbReference>
<dbReference type="EMBL" id="MF101430">
    <property type="protein sequence ID" value="ARW63988.1"/>
    <property type="molecule type" value="Genomic_DNA"/>
</dbReference>
<comment type="subcellular location">
    <subcellularLocation>
        <location evidence="4">Plastid</location>
        <location evidence="4">Chloroplast</location>
    </subcellularLocation>
</comment>
<dbReference type="AlphaFoldDB" id="A0A1Z1MD33"/>
<dbReference type="Pfam" id="PF00831">
    <property type="entry name" value="Ribosomal_L29"/>
    <property type="match status" value="1"/>
</dbReference>
<dbReference type="HAMAP" id="MF_00374">
    <property type="entry name" value="Ribosomal_uL29"/>
    <property type="match status" value="1"/>
</dbReference>
<keyword evidence="5" id="KW-0934">Plastid</keyword>
<gene>
    <name evidence="4 5" type="primary">rpl29</name>
</gene>
<sequence length="62" mass="7411">MTNKQKESIQADLDQNIIKLKKELVFLRIKKVTKQKTKPHLIRKTKNRISQIRTIKTINKLQ</sequence>
<organism evidence="5">
    <name type="scientific">Alsidium seaforthii</name>
    <dbReference type="NCBI Taxonomy" id="2007182"/>
    <lineage>
        <taxon>Eukaryota</taxon>
        <taxon>Rhodophyta</taxon>
        <taxon>Florideophyceae</taxon>
        <taxon>Rhodymeniophycidae</taxon>
        <taxon>Ceramiales</taxon>
        <taxon>Rhodomelaceae</taxon>
        <taxon>Polysiphonioideae</taxon>
        <taxon>Alsidium</taxon>
    </lineage>
</organism>
<keyword evidence="5" id="KW-0150">Chloroplast</keyword>
<evidence type="ECO:0000256" key="1">
    <source>
        <dbReference type="ARBA" id="ARBA00009254"/>
    </source>
</evidence>
<dbReference type="GeneID" id="33357207"/>
<name>A0A1Z1MD33_9FLOR</name>
<evidence type="ECO:0000256" key="3">
    <source>
        <dbReference type="ARBA" id="ARBA00023274"/>
    </source>
</evidence>
<dbReference type="SUPFAM" id="SSF46561">
    <property type="entry name" value="Ribosomal protein L29 (L29p)"/>
    <property type="match status" value="1"/>
</dbReference>
<evidence type="ECO:0000256" key="2">
    <source>
        <dbReference type="ARBA" id="ARBA00022980"/>
    </source>
</evidence>
<protein>
    <recommendedName>
        <fullName evidence="4">Large ribosomal subunit protein uL29c</fullName>
    </recommendedName>
</protein>